<dbReference type="InterPro" id="IPR052155">
    <property type="entry name" value="Biofilm_reg_signaling"/>
</dbReference>
<dbReference type="Gene3D" id="3.30.70.270">
    <property type="match status" value="1"/>
</dbReference>
<dbReference type="NCBIfam" id="TIGR00229">
    <property type="entry name" value="sensory_box"/>
    <property type="match status" value="3"/>
</dbReference>
<feature type="domain" description="PAS" evidence="2">
    <location>
        <begin position="411"/>
        <end position="481"/>
    </location>
</feature>
<reference evidence="5 6" key="1">
    <citation type="submission" date="2018-07" db="EMBL/GenBank/DDBJ databases">
        <title>Marsedoiliclastica nanhaica gen. nov. sp. nov., a novel marine hydrocarbonoclastic bacterium isolated from an in-situ enriched hydrocarbon-degrading consortium in deep-sea sediment.</title>
        <authorList>
            <person name="Dong C."/>
            <person name="Ma T."/>
            <person name="Liu R."/>
            <person name="Shao Z."/>
        </authorList>
    </citation>
    <scope>NUCLEOTIDE SEQUENCE [LARGE SCALE GENOMIC DNA]</scope>
    <source>
        <strain evidence="6">soil36-7</strain>
    </source>
</reference>
<dbReference type="InterPro" id="IPR000700">
    <property type="entry name" value="PAS-assoc_C"/>
</dbReference>
<dbReference type="Pfam" id="PF13426">
    <property type="entry name" value="PAS_9"/>
    <property type="match status" value="2"/>
</dbReference>
<dbReference type="RefSeq" id="WP_136548714.1">
    <property type="nucleotide sequence ID" value="NZ_CP031093.1"/>
</dbReference>
<dbReference type="KEGG" id="hmi:soil367_08700"/>
<dbReference type="FunFam" id="3.30.70.270:FF:000001">
    <property type="entry name" value="Diguanylate cyclase domain protein"/>
    <property type="match status" value="1"/>
</dbReference>
<dbReference type="PROSITE" id="PS50887">
    <property type="entry name" value="GGDEF"/>
    <property type="match status" value="1"/>
</dbReference>
<dbReference type="EMBL" id="CP031093">
    <property type="protein sequence ID" value="QCF25993.1"/>
    <property type="molecule type" value="Genomic_DNA"/>
</dbReference>
<accession>A0A4P7XH76</accession>
<evidence type="ECO:0000259" key="3">
    <source>
        <dbReference type="PROSITE" id="PS50113"/>
    </source>
</evidence>
<dbReference type="CDD" id="cd00130">
    <property type="entry name" value="PAS"/>
    <property type="match status" value="3"/>
</dbReference>
<organism evidence="5 6">
    <name type="scientific">Hydrocarboniclastica marina</name>
    <dbReference type="NCBI Taxonomy" id="2259620"/>
    <lineage>
        <taxon>Bacteria</taxon>
        <taxon>Pseudomonadati</taxon>
        <taxon>Pseudomonadota</taxon>
        <taxon>Gammaproteobacteria</taxon>
        <taxon>Alteromonadales</taxon>
        <taxon>Alteromonadaceae</taxon>
        <taxon>Hydrocarboniclastica</taxon>
    </lineage>
</organism>
<dbReference type="PANTHER" id="PTHR44757">
    <property type="entry name" value="DIGUANYLATE CYCLASE DGCP"/>
    <property type="match status" value="1"/>
</dbReference>
<evidence type="ECO:0000259" key="2">
    <source>
        <dbReference type="PROSITE" id="PS50112"/>
    </source>
</evidence>
<dbReference type="SMART" id="SM00091">
    <property type="entry name" value="PAS"/>
    <property type="match status" value="3"/>
</dbReference>
<dbReference type="Pfam" id="PF00990">
    <property type="entry name" value="GGDEF"/>
    <property type="match status" value="1"/>
</dbReference>
<feature type="domain" description="GGDEF" evidence="4">
    <location>
        <begin position="568"/>
        <end position="706"/>
    </location>
</feature>
<evidence type="ECO:0000259" key="4">
    <source>
        <dbReference type="PROSITE" id="PS50887"/>
    </source>
</evidence>
<feature type="domain" description="PAC" evidence="3">
    <location>
        <begin position="483"/>
        <end position="536"/>
    </location>
</feature>
<dbReference type="InterPro" id="IPR029787">
    <property type="entry name" value="Nucleotide_cyclase"/>
</dbReference>
<dbReference type="Gene3D" id="3.30.450.20">
    <property type="entry name" value="PAS domain"/>
    <property type="match status" value="3"/>
</dbReference>
<dbReference type="PROSITE" id="PS50113">
    <property type="entry name" value="PAC"/>
    <property type="match status" value="1"/>
</dbReference>
<dbReference type="InterPro" id="IPR000160">
    <property type="entry name" value="GGDEF_dom"/>
</dbReference>
<dbReference type="CDD" id="cd01949">
    <property type="entry name" value="GGDEF"/>
    <property type="match status" value="1"/>
</dbReference>
<dbReference type="InterPro" id="IPR000014">
    <property type="entry name" value="PAS"/>
</dbReference>
<dbReference type="InterPro" id="IPR035965">
    <property type="entry name" value="PAS-like_dom_sf"/>
</dbReference>
<dbReference type="SUPFAM" id="SSF55785">
    <property type="entry name" value="PYP-like sensor domain (PAS domain)"/>
    <property type="match status" value="3"/>
</dbReference>
<proteinExistence type="predicted"/>
<dbReference type="PANTHER" id="PTHR44757:SF2">
    <property type="entry name" value="BIOFILM ARCHITECTURE MAINTENANCE PROTEIN MBAA"/>
    <property type="match status" value="1"/>
</dbReference>
<dbReference type="InterPro" id="IPR043128">
    <property type="entry name" value="Rev_trsase/Diguanyl_cyclase"/>
</dbReference>
<dbReference type="PROSITE" id="PS50112">
    <property type="entry name" value="PAS"/>
    <property type="match status" value="3"/>
</dbReference>
<dbReference type="SMART" id="SM00086">
    <property type="entry name" value="PAC"/>
    <property type="match status" value="2"/>
</dbReference>
<evidence type="ECO:0000313" key="6">
    <source>
        <dbReference type="Proteomes" id="UP000298049"/>
    </source>
</evidence>
<dbReference type="OrthoDB" id="9176779at2"/>
<dbReference type="InterPro" id="IPR013656">
    <property type="entry name" value="PAS_4"/>
</dbReference>
<keyword evidence="6" id="KW-1185">Reference proteome</keyword>
<evidence type="ECO:0000313" key="5">
    <source>
        <dbReference type="EMBL" id="QCF25993.1"/>
    </source>
</evidence>
<comment type="cofactor">
    <cofactor evidence="1">
        <name>Mg(2+)</name>
        <dbReference type="ChEBI" id="CHEBI:18420"/>
    </cofactor>
</comment>
<evidence type="ECO:0000256" key="1">
    <source>
        <dbReference type="ARBA" id="ARBA00001946"/>
    </source>
</evidence>
<gene>
    <name evidence="5" type="ORF">soil367_08700</name>
</gene>
<dbReference type="AlphaFoldDB" id="A0A4P7XH76"/>
<name>A0A4P7XH76_9ALTE</name>
<feature type="domain" description="PAS" evidence="2">
    <location>
        <begin position="9"/>
        <end position="87"/>
    </location>
</feature>
<protein>
    <submittedName>
        <fullName evidence="5">Diguanylate cyclase</fullName>
    </submittedName>
</protein>
<dbReference type="GO" id="GO:0003824">
    <property type="term" value="F:catalytic activity"/>
    <property type="evidence" value="ECO:0007669"/>
    <property type="project" value="UniProtKB-ARBA"/>
</dbReference>
<dbReference type="Proteomes" id="UP000298049">
    <property type="component" value="Chromosome"/>
</dbReference>
<dbReference type="InterPro" id="IPR001610">
    <property type="entry name" value="PAC"/>
</dbReference>
<dbReference type="SUPFAM" id="SSF55073">
    <property type="entry name" value="Nucleotide cyclase"/>
    <property type="match status" value="1"/>
</dbReference>
<dbReference type="NCBIfam" id="TIGR00254">
    <property type="entry name" value="GGDEF"/>
    <property type="match status" value="1"/>
</dbReference>
<feature type="domain" description="PAS" evidence="2">
    <location>
        <begin position="137"/>
        <end position="207"/>
    </location>
</feature>
<sequence>MTNSRSDESTLPFRLFFDSSNDAMFVIPLASGGVPLPFLDVNAQASHLTGYSREEMLTLSPLDIAENVDMQQWRTVIETLQRVGEASLKAALRKKNGKVLHLELSVRQVQLDGTDLAIAVGRDISGRVESEYALRETERDLTALINAHPESVILTTFDSTVVRCNRSAAERFGMTPDQLQGQRLIDLSSAQNEPGRREVMRQISSSNQPIRFQDFRDGMRLDNTVTPIGNSAGRARVAIFSRDVSAQYVRVEVENLLGDIDRRILKGSDIDSAARHACDRLAHVFNSPWVTLQSISGTPLKSRHFGGVLGESVDLEECLPKRDMTNWSDAEENLRIIELDSLPAHLGQIFRSHNCEQLAEVPIAFSKSQSAALVIALHAKSSFRGSDVLDLLDHVASRLRVAWGKTRELGKLSLLRQALEHSSTAVVLATLRGRIVWCNRAISDSVGTSQENLLGRQTREFLVDTAESTLVEMDRTLREGKTWTGECDMRRADGSTFTALQSVSPVYEEGAGTPSHVIIIQEDITDHKQSQARIRYLAEHDALTGLKNRAALMSQIVSILADGRRSTGQLALLYLDIDRFKAVNDTHGHGVGDQLLVEFAARLRQLVREDDIVARLGGDEFVIVLRKVDSAEKAGHIAQKLLDRAAEPICCDGLELKVGTSIGIVLLADLSGSKGPLEATDLLRAGDHAMYQAKQSGRNRYVFANREHIAALR</sequence>
<dbReference type="Pfam" id="PF08448">
    <property type="entry name" value="PAS_4"/>
    <property type="match status" value="1"/>
</dbReference>
<dbReference type="SMART" id="SM00267">
    <property type="entry name" value="GGDEF"/>
    <property type="match status" value="1"/>
</dbReference>